<protein>
    <submittedName>
        <fullName evidence="1">Uncharacterized protein</fullName>
    </submittedName>
</protein>
<proteinExistence type="predicted"/>
<organism evidence="1 2">
    <name type="scientific">Lophiotrema nucula</name>
    <dbReference type="NCBI Taxonomy" id="690887"/>
    <lineage>
        <taxon>Eukaryota</taxon>
        <taxon>Fungi</taxon>
        <taxon>Dikarya</taxon>
        <taxon>Ascomycota</taxon>
        <taxon>Pezizomycotina</taxon>
        <taxon>Dothideomycetes</taxon>
        <taxon>Pleosporomycetidae</taxon>
        <taxon>Pleosporales</taxon>
        <taxon>Lophiotremataceae</taxon>
        <taxon>Lophiotrema</taxon>
    </lineage>
</organism>
<dbReference type="OrthoDB" id="3795850at2759"/>
<dbReference type="Proteomes" id="UP000799770">
    <property type="component" value="Unassembled WGS sequence"/>
</dbReference>
<sequence length="365" mass="41431">MCLLNWDPNGWGIEYQPNSQPIPTLTWAMPVDPTRLSASIEKYYELQPAANVIRLCHRFRPNHLLSRLPQEVLDNVLEFAHRGATESLLVWAQQSFKCFQGRCHSWGHFEPYGPETERLWSELNPNWHGDEPSEEAKVELVRAYLLKELAGDPIGDINREISEAHGENNWDYHMCTCRAEPRAGGIPGGFVKYITLLESHFGLQAIVIHEALSETMRNFLPRVKDSGHDFEYPSCHTLAFLVLQRQLGHEGSLHLSTNSNNPIYAGTPSPVGYWEVVDPKSLALTENQRLRFKKAMKVLDLKPHYALTRLESLIDPALGDQALGALSHRTLPLKPASPDDPARYDWLKRMDAILEEVIENKSKGS</sequence>
<accession>A0A6A5Z8E5</accession>
<dbReference type="EMBL" id="ML977325">
    <property type="protein sequence ID" value="KAF2114658.1"/>
    <property type="molecule type" value="Genomic_DNA"/>
</dbReference>
<reference evidence="1" key="1">
    <citation type="journal article" date="2020" name="Stud. Mycol.">
        <title>101 Dothideomycetes genomes: a test case for predicting lifestyles and emergence of pathogens.</title>
        <authorList>
            <person name="Haridas S."/>
            <person name="Albert R."/>
            <person name="Binder M."/>
            <person name="Bloem J."/>
            <person name="Labutti K."/>
            <person name="Salamov A."/>
            <person name="Andreopoulos B."/>
            <person name="Baker S."/>
            <person name="Barry K."/>
            <person name="Bills G."/>
            <person name="Bluhm B."/>
            <person name="Cannon C."/>
            <person name="Castanera R."/>
            <person name="Culley D."/>
            <person name="Daum C."/>
            <person name="Ezra D."/>
            <person name="Gonzalez J."/>
            <person name="Henrissat B."/>
            <person name="Kuo A."/>
            <person name="Liang C."/>
            <person name="Lipzen A."/>
            <person name="Lutzoni F."/>
            <person name="Magnuson J."/>
            <person name="Mondo S."/>
            <person name="Nolan M."/>
            <person name="Ohm R."/>
            <person name="Pangilinan J."/>
            <person name="Park H.-J."/>
            <person name="Ramirez L."/>
            <person name="Alfaro M."/>
            <person name="Sun H."/>
            <person name="Tritt A."/>
            <person name="Yoshinaga Y."/>
            <person name="Zwiers L.-H."/>
            <person name="Turgeon B."/>
            <person name="Goodwin S."/>
            <person name="Spatafora J."/>
            <person name="Crous P."/>
            <person name="Grigoriev I."/>
        </authorList>
    </citation>
    <scope>NUCLEOTIDE SEQUENCE</scope>
    <source>
        <strain evidence="1">CBS 627.86</strain>
    </source>
</reference>
<gene>
    <name evidence="1" type="ORF">BDV96DRAFT_102637</name>
</gene>
<evidence type="ECO:0000313" key="1">
    <source>
        <dbReference type="EMBL" id="KAF2114658.1"/>
    </source>
</evidence>
<keyword evidence="2" id="KW-1185">Reference proteome</keyword>
<evidence type="ECO:0000313" key="2">
    <source>
        <dbReference type="Proteomes" id="UP000799770"/>
    </source>
</evidence>
<dbReference type="AlphaFoldDB" id="A0A6A5Z8E5"/>
<name>A0A6A5Z8E5_9PLEO</name>